<dbReference type="GO" id="GO:0005634">
    <property type="term" value="C:nucleus"/>
    <property type="evidence" value="ECO:0007669"/>
    <property type="project" value="UniProtKB-SubCell"/>
</dbReference>
<comment type="caution">
    <text evidence="8">The sequence shown here is derived from an EMBL/GenBank/DDBJ whole genome shotgun (WGS) entry which is preliminary data.</text>
</comment>
<evidence type="ECO:0000256" key="3">
    <source>
        <dbReference type="ARBA" id="ARBA00023125"/>
    </source>
</evidence>
<evidence type="ECO:0000256" key="4">
    <source>
        <dbReference type="ARBA" id="ARBA00023163"/>
    </source>
</evidence>
<keyword evidence="4" id="KW-0804">Transcription</keyword>
<evidence type="ECO:0000313" key="9">
    <source>
        <dbReference type="Proteomes" id="UP000734854"/>
    </source>
</evidence>
<feature type="region of interest" description="Disordered" evidence="6">
    <location>
        <begin position="153"/>
        <end position="182"/>
    </location>
</feature>
<sequence length="279" mass="32433">MEHHHGHLHHHRLNPYQTLNPGPVASAQDPDGGGGGGGADQRLPQWSHEETRELLSIRAQLDKSFTETKRNKPLWEATSSLLLLKGFCRTPEQCKSKWKNLVTRFKGSESLTESEKQHFPFYEDMRRIFSDRAAAAPSPSEKGKQAVLQVKELDERELASEEEDSGKAGRKKKRKLDHQVAAEMSKPTAAINVAVREFMRQQMEMEARWLEATESRELARRAEEEEWRRLMEALRAERAEMDRRWRAREEERRAREEARAERRHQLLVALLDKLISQKD</sequence>
<dbReference type="EMBL" id="JACMSC010000006">
    <property type="protein sequence ID" value="KAG6518136.1"/>
    <property type="molecule type" value="Genomic_DNA"/>
</dbReference>
<keyword evidence="3" id="KW-0238">DNA-binding</keyword>
<keyword evidence="2" id="KW-0805">Transcription regulation</keyword>
<proteinExistence type="predicted"/>
<evidence type="ECO:0000313" key="8">
    <source>
        <dbReference type="EMBL" id="KAG6518136.1"/>
    </source>
</evidence>
<feature type="compositionally biased region" description="Basic residues" evidence="6">
    <location>
        <begin position="1"/>
        <end position="13"/>
    </location>
</feature>
<keyword evidence="5" id="KW-0539">Nucleus</keyword>
<dbReference type="PANTHER" id="PTHR21654">
    <property type="entry name" value="FI21293P1"/>
    <property type="match status" value="1"/>
</dbReference>
<comment type="subcellular location">
    <subcellularLocation>
        <location evidence="1">Nucleus</location>
    </subcellularLocation>
</comment>
<evidence type="ECO:0000259" key="7">
    <source>
        <dbReference type="PROSITE" id="PS50090"/>
    </source>
</evidence>
<gene>
    <name evidence="8" type="ORF">ZIOFF_021538</name>
</gene>
<dbReference type="PROSITE" id="PS50090">
    <property type="entry name" value="MYB_LIKE"/>
    <property type="match status" value="1"/>
</dbReference>
<evidence type="ECO:0000256" key="5">
    <source>
        <dbReference type="ARBA" id="ARBA00023242"/>
    </source>
</evidence>
<dbReference type="GO" id="GO:0003677">
    <property type="term" value="F:DNA binding"/>
    <property type="evidence" value="ECO:0007669"/>
    <property type="project" value="UniProtKB-KW"/>
</dbReference>
<feature type="region of interest" description="Disordered" evidence="6">
    <location>
        <begin position="1"/>
        <end position="43"/>
    </location>
</feature>
<dbReference type="PANTHER" id="PTHR21654:SF66">
    <property type="entry name" value="TRIHELIX TRANSCRIPTION FACTOR GT-3B"/>
    <property type="match status" value="1"/>
</dbReference>
<dbReference type="OrthoDB" id="691673at2759"/>
<accession>A0A8J5HK84</accession>
<evidence type="ECO:0000256" key="6">
    <source>
        <dbReference type="SAM" id="MobiDB-lite"/>
    </source>
</evidence>
<dbReference type="FunFam" id="1.10.10.60:FF:000032">
    <property type="entry name" value="Zinc finger and SCAN domain-containing 20"/>
    <property type="match status" value="1"/>
</dbReference>
<feature type="domain" description="Myb-like" evidence="7">
    <location>
        <begin position="46"/>
        <end position="102"/>
    </location>
</feature>
<evidence type="ECO:0000256" key="2">
    <source>
        <dbReference type="ARBA" id="ARBA00023015"/>
    </source>
</evidence>
<dbReference type="CDD" id="cd12203">
    <property type="entry name" value="GT1"/>
    <property type="match status" value="1"/>
</dbReference>
<dbReference type="GO" id="GO:0006355">
    <property type="term" value="P:regulation of DNA-templated transcription"/>
    <property type="evidence" value="ECO:0007669"/>
    <property type="project" value="UniProtKB-ARBA"/>
</dbReference>
<dbReference type="InterPro" id="IPR001005">
    <property type="entry name" value="SANT/Myb"/>
</dbReference>
<reference evidence="8 9" key="1">
    <citation type="submission" date="2020-08" db="EMBL/GenBank/DDBJ databases">
        <title>Plant Genome Project.</title>
        <authorList>
            <person name="Zhang R.-G."/>
        </authorList>
    </citation>
    <scope>NUCLEOTIDE SEQUENCE [LARGE SCALE GENOMIC DNA]</scope>
    <source>
        <tissue evidence="8">Rhizome</tissue>
    </source>
</reference>
<organism evidence="8 9">
    <name type="scientific">Zingiber officinale</name>
    <name type="common">Ginger</name>
    <name type="synonym">Amomum zingiber</name>
    <dbReference type="NCBI Taxonomy" id="94328"/>
    <lineage>
        <taxon>Eukaryota</taxon>
        <taxon>Viridiplantae</taxon>
        <taxon>Streptophyta</taxon>
        <taxon>Embryophyta</taxon>
        <taxon>Tracheophyta</taxon>
        <taxon>Spermatophyta</taxon>
        <taxon>Magnoliopsida</taxon>
        <taxon>Liliopsida</taxon>
        <taxon>Zingiberales</taxon>
        <taxon>Zingiberaceae</taxon>
        <taxon>Zingiber</taxon>
    </lineage>
</organism>
<dbReference type="Proteomes" id="UP000734854">
    <property type="component" value="Unassembled WGS sequence"/>
</dbReference>
<dbReference type="Pfam" id="PF13837">
    <property type="entry name" value="Myb_DNA-bind_4"/>
    <property type="match status" value="1"/>
</dbReference>
<name>A0A8J5HK84_ZINOF</name>
<evidence type="ECO:0000256" key="1">
    <source>
        <dbReference type="ARBA" id="ARBA00004123"/>
    </source>
</evidence>
<dbReference type="InterPro" id="IPR044822">
    <property type="entry name" value="Myb_DNA-bind_4"/>
</dbReference>
<dbReference type="AlphaFoldDB" id="A0A8J5HK84"/>
<keyword evidence="9" id="KW-1185">Reference proteome</keyword>
<protein>
    <recommendedName>
        <fullName evidence="7">Myb-like domain-containing protein</fullName>
    </recommendedName>
</protein>